<feature type="compositionally biased region" description="Basic and acidic residues" evidence="1">
    <location>
        <begin position="110"/>
        <end position="137"/>
    </location>
</feature>
<evidence type="ECO:0000313" key="2">
    <source>
        <dbReference type="EMBL" id="PVH96994.1"/>
    </source>
</evidence>
<dbReference type="EMBL" id="KZ805448">
    <property type="protein sequence ID" value="PVH96994.1"/>
    <property type="molecule type" value="Genomic_DNA"/>
</dbReference>
<keyword evidence="3" id="KW-1185">Reference proteome</keyword>
<gene>
    <name evidence="2" type="ORF">DM02DRAFT_730836</name>
</gene>
<dbReference type="Proteomes" id="UP000244855">
    <property type="component" value="Unassembled WGS sequence"/>
</dbReference>
<reference evidence="2 3" key="1">
    <citation type="journal article" date="2018" name="Sci. Rep.">
        <title>Comparative genomics provides insights into the lifestyle and reveals functional heterogeneity of dark septate endophytic fungi.</title>
        <authorList>
            <person name="Knapp D.G."/>
            <person name="Nemeth J.B."/>
            <person name="Barry K."/>
            <person name="Hainaut M."/>
            <person name="Henrissat B."/>
            <person name="Johnson J."/>
            <person name="Kuo A."/>
            <person name="Lim J.H.P."/>
            <person name="Lipzen A."/>
            <person name="Nolan M."/>
            <person name="Ohm R.A."/>
            <person name="Tamas L."/>
            <person name="Grigoriev I.V."/>
            <person name="Spatafora J.W."/>
            <person name="Nagy L.G."/>
            <person name="Kovacs G.M."/>
        </authorList>
    </citation>
    <scope>NUCLEOTIDE SEQUENCE [LARGE SCALE GENOMIC DNA]</scope>
    <source>
        <strain evidence="2 3">DSE2036</strain>
    </source>
</reference>
<dbReference type="AlphaFoldDB" id="A0A2V1DIQ9"/>
<sequence length="137" mass="14694">MSTQEHKNKNDQLNDISAKAERDLNTHSAKTGHDRSGTSRGAYGASDTTLDSGVDAAVTNKFPGSTVMYGPVIPSDVDNREIPIGDRGVNPITGHAYPPPKDLDFEVEGEGGREGNVRTRETGQGGRDGDVRSDDRR</sequence>
<evidence type="ECO:0000313" key="3">
    <source>
        <dbReference type="Proteomes" id="UP000244855"/>
    </source>
</evidence>
<evidence type="ECO:0000256" key="1">
    <source>
        <dbReference type="SAM" id="MobiDB-lite"/>
    </source>
</evidence>
<feature type="region of interest" description="Disordered" evidence="1">
    <location>
        <begin position="1"/>
        <end position="137"/>
    </location>
</feature>
<accession>A0A2V1DIQ9</accession>
<dbReference type="OrthoDB" id="3359339at2759"/>
<proteinExistence type="predicted"/>
<protein>
    <submittedName>
        <fullName evidence="2">Uncharacterized protein</fullName>
    </submittedName>
</protein>
<name>A0A2V1DIQ9_9PLEO</name>
<organism evidence="2 3">
    <name type="scientific">Periconia macrospinosa</name>
    <dbReference type="NCBI Taxonomy" id="97972"/>
    <lineage>
        <taxon>Eukaryota</taxon>
        <taxon>Fungi</taxon>
        <taxon>Dikarya</taxon>
        <taxon>Ascomycota</taxon>
        <taxon>Pezizomycotina</taxon>
        <taxon>Dothideomycetes</taxon>
        <taxon>Pleosporomycetidae</taxon>
        <taxon>Pleosporales</taxon>
        <taxon>Massarineae</taxon>
        <taxon>Periconiaceae</taxon>
        <taxon>Periconia</taxon>
    </lineage>
</organism>
<feature type="compositionally biased region" description="Basic and acidic residues" evidence="1">
    <location>
        <begin position="1"/>
        <end position="37"/>
    </location>
</feature>